<comment type="caution">
    <text evidence="5">The sequence shown here is derived from an EMBL/GenBank/DDBJ whole genome shotgun (WGS) entry which is preliminary data.</text>
</comment>
<dbReference type="PANTHER" id="PTHR35149">
    <property type="entry name" value="SLL5132 PROTEIN"/>
    <property type="match status" value="1"/>
</dbReference>
<evidence type="ECO:0000313" key="5">
    <source>
        <dbReference type="EMBL" id="GAA3765432.1"/>
    </source>
</evidence>
<dbReference type="InterPro" id="IPR014048">
    <property type="entry name" value="MethylDNA_cys_MeTrfase_DNA-bd"/>
</dbReference>
<protein>
    <submittedName>
        <fullName evidence="5">DUF262 domain-containing protein</fullName>
    </submittedName>
</protein>
<dbReference type="Pfam" id="PF01035">
    <property type="entry name" value="DNA_binding_1"/>
    <property type="match status" value="1"/>
</dbReference>
<dbReference type="InterPro" id="IPR036388">
    <property type="entry name" value="WH-like_DNA-bd_sf"/>
</dbReference>
<evidence type="ECO:0000313" key="6">
    <source>
        <dbReference type="Proteomes" id="UP001500908"/>
    </source>
</evidence>
<keyword evidence="1" id="KW-0227">DNA damage</keyword>
<evidence type="ECO:0000259" key="4">
    <source>
        <dbReference type="Pfam" id="PF07510"/>
    </source>
</evidence>
<name>A0ABP7GJF1_9ACTN</name>
<dbReference type="InterPro" id="IPR011089">
    <property type="entry name" value="GmrSD_C"/>
</dbReference>
<evidence type="ECO:0000256" key="1">
    <source>
        <dbReference type="ARBA" id="ARBA00022763"/>
    </source>
</evidence>
<proteinExistence type="predicted"/>
<dbReference type="SUPFAM" id="SSF46767">
    <property type="entry name" value="Methylated DNA-protein cysteine methyltransferase, C-terminal domain"/>
    <property type="match status" value="1"/>
</dbReference>
<dbReference type="Gene3D" id="1.10.10.10">
    <property type="entry name" value="Winged helix-like DNA-binding domain superfamily/Winged helix DNA-binding domain"/>
    <property type="match status" value="1"/>
</dbReference>
<reference evidence="6" key="1">
    <citation type="journal article" date="2019" name="Int. J. Syst. Evol. Microbiol.">
        <title>The Global Catalogue of Microorganisms (GCM) 10K type strain sequencing project: providing services to taxonomists for standard genome sequencing and annotation.</title>
        <authorList>
            <consortium name="The Broad Institute Genomics Platform"/>
            <consortium name="The Broad Institute Genome Sequencing Center for Infectious Disease"/>
            <person name="Wu L."/>
            <person name="Ma J."/>
        </authorList>
    </citation>
    <scope>NUCLEOTIDE SEQUENCE [LARGE SCALE GENOMIC DNA]</scope>
    <source>
        <strain evidence="6">JCM 17137</strain>
    </source>
</reference>
<dbReference type="InterPro" id="IPR036217">
    <property type="entry name" value="MethylDNA_cys_MeTrfase_DNAb"/>
</dbReference>
<organism evidence="5 6">
    <name type="scientific">Salinactinospora qingdaonensis</name>
    <dbReference type="NCBI Taxonomy" id="702744"/>
    <lineage>
        <taxon>Bacteria</taxon>
        <taxon>Bacillati</taxon>
        <taxon>Actinomycetota</taxon>
        <taxon>Actinomycetes</taxon>
        <taxon>Streptosporangiales</taxon>
        <taxon>Nocardiopsidaceae</taxon>
        <taxon>Salinactinospora</taxon>
    </lineage>
</organism>
<dbReference type="InterPro" id="IPR004919">
    <property type="entry name" value="GmrSD_N"/>
</dbReference>
<feature type="domain" description="GmrSD restriction endonucleases C-terminal" evidence="4">
    <location>
        <begin position="422"/>
        <end position="564"/>
    </location>
</feature>
<sequence length="843" mass="96259">MKADETAFQQMVEGTKQFQVPLYQRTYSWQRDELQRLWSDLQEQIEILSDAADGSTQHTSPEHFIGSVVLAPGPASNSKLPCWLLVDGQQRLTSLMIALAAVRDAVAALEEEPEESERIHETYLVNKYKKKLDRYRLLPTQADRAAFTAVIDRERSAGGSDNIGQSYTFFRQRMVDFDLSDLLRVEEVVSSRLTLVEITTDQGDNVFRIFESLNNTGKGLSQTDLLRNYVFMLLPNLGEEVYEGVWLPMQEELGPENLELLGWLDLVLRGDDRAKQSDVYRDQQRRLEKVHRNAGPRSEEAIRDELMELRRLGQLLLRVVEPDNESDEELRAVLIRLQEWGNTIYQPLALHLLRLRDAAGATSEEVAQALTYVESFLVRRMIAGVMSQGLNRTFNAAPTELETDRPAAEAVHRYFSHERRRWPSDRVLAEAVHERNFYWSGRANQRMYVLQRLEQSYNDPEPIDFTAAKLTIEHIMPKTLTPEWRDVLRRQTSSDETPEELHARLLHTLGNLTLTAQNAQLSNHLFRRKQEILDASALRMNREIARSDEWGREAVENRAERLTKQAIRLWPAPLPGGAELEDERYAWQLLRRTLAALPAGNWTSYGDLARLVGSRSNKVGGYLSSRPGMLNAHRVLTSEGEISSSFQWPDEREETPREVLEKEGVCFQGSNASLEQRLDAQALAGLVGLESGSNEEDISPEERRRRSFRAQLAQHQSELVFDTVQGLFGQWRGNGGDFGYGTANETSCTLQVDLGERPLVFLRFYPRSGNLEVNFQQLGKRSPFDELALRRELLARLNQLPDIDIPETKVNLRPSFPMELLPKVAPDLGGVLDWFLDQARSAL</sequence>
<feature type="domain" description="Methylated-DNA-[protein]-cysteine S-methyltransferase DNA binding" evidence="2">
    <location>
        <begin position="592"/>
        <end position="665"/>
    </location>
</feature>
<dbReference type="PANTHER" id="PTHR35149:SF2">
    <property type="entry name" value="DUF262 DOMAIN-CONTAINING PROTEIN"/>
    <property type="match status" value="1"/>
</dbReference>
<feature type="domain" description="GmrSD restriction endonucleases N-terminal" evidence="3">
    <location>
        <begin position="10"/>
        <end position="231"/>
    </location>
</feature>
<dbReference type="Pfam" id="PF07510">
    <property type="entry name" value="GmrSD_C"/>
    <property type="match status" value="1"/>
</dbReference>
<dbReference type="RefSeq" id="WP_344977069.1">
    <property type="nucleotide sequence ID" value="NZ_BAABDD010000047.1"/>
</dbReference>
<evidence type="ECO:0000259" key="2">
    <source>
        <dbReference type="Pfam" id="PF01035"/>
    </source>
</evidence>
<accession>A0ABP7GJF1</accession>
<dbReference type="Proteomes" id="UP001500908">
    <property type="component" value="Unassembled WGS sequence"/>
</dbReference>
<dbReference type="EMBL" id="BAABDD010000047">
    <property type="protein sequence ID" value="GAA3765432.1"/>
    <property type="molecule type" value="Genomic_DNA"/>
</dbReference>
<dbReference type="Pfam" id="PF03235">
    <property type="entry name" value="GmrSD_N"/>
    <property type="match status" value="1"/>
</dbReference>
<keyword evidence="6" id="KW-1185">Reference proteome</keyword>
<gene>
    <name evidence="5" type="ORF">GCM10022402_48360</name>
</gene>
<evidence type="ECO:0000259" key="3">
    <source>
        <dbReference type="Pfam" id="PF03235"/>
    </source>
</evidence>